<accession>A0AAV4HZU1</accession>
<evidence type="ECO:0000256" key="23">
    <source>
        <dbReference type="ARBA" id="ARBA00049096"/>
    </source>
</evidence>
<comment type="catalytic activity">
    <reaction evidence="22">
        <text>(2R)-2-methylbutanoyl-CoA + oxidized [electron-transfer flavoprotein] + H(+) = ethylacryloyl-CoA + reduced [electron-transfer flavoprotein]</text>
        <dbReference type="Rhea" id="RHEA:65296"/>
        <dbReference type="Rhea" id="RHEA-COMP:10685"/>
        <dbReference type="Rhea" id="RHEA-COMP:10686"/>
        <dbReference type="ChEBI" id="CHEBI:15378"/>
        <dbReference type="ChEBI" id="CHEBI:57692"/>
        <dbReference type="ChEBI" id="CHEBI:58307"/>
        <dbReference type="ChEBI" id="CHEBI:156439"/>
        <dbReference type="ChEBI" id="CHEBI:156440"/>
    </reaction>
    <physiologicalReaction direction="left-to-right" evidence="22">
        <dbReference type="Rhea" id="RHEA:65297"/>
    </physiologicalReaction>
</comment>
<evidence type="ECO:0000256" key="3">
    <source>
        <dbReference type="ARBA" id="ARBA00005198"/>
    </source>
</evidence>
<comment type="caution">
    <text evidence="31">The sequence shown here is derived from an EMBL/GenBank/DDBJ whole genome shotgun (WGS) entry which is preliminary data.</text>
</comment>
<evidence type="ECO:0000256" key="2">
    <source>
        <dbReference type="ARBA" id="ARBA00004305"/>
    </source>
</evidence>
<evidence type="ECO:0000256" key="15">
    <source>
        <dbReference type="ARBA" id="ARBA00037895"/>
    </source>
</evidence>
<evidence type="ECO:0000259" key="29">
    <source>
        <dbReference type="Pfam" id="PF02770"/>
    </source>
</evidence>
<keyword evidence="13" id="KW-0443">Lipid metabolism</keyword>
<feature type="domain" description="Acyl-CoA dehydrogenase/oxidase C-terminal" evidence="28">
    <location>
        <begin position="286"/>
        <end position="432"/>
    </location>
</feature>
<evidence type="ECO:0000256" key="24">
    <source>
        <dbReference type="ARBA" id="ARBA00049192"/>
    </source>
</evidence>
<feature type="domain" description="Acyl-CoA dehydrogenase/oxidase N-terminal" evidence="30">
    <location>
        <begin position="64"/>
        <end position="174"/>
    </location>
</feature>
<dbReference type="InterPro" id="IPR036250">
    <property type="entry name" value="AcylCo_DH-like_C"/>
</dbReference>
<evidence type="ECO:0000256" key="21">
    <source>
        <dbReference type="ARBA" id="ARBA00048307"/>
    </source>
</evidence>
<dbReference type="Gene3D" id="1.10.540.10">
    <property type="entry name" value="Acyl-CoA dehydrogenase/oxidase, N-terminal domain"/>
    <property type="match status" value="1"/>
</dbReference>
<evidence type="ECO:0000256" key="12">
    <source>
        <dbReference type="ARBA" id="ARBA00023002"/>
    </source>
</evidence>
<evidence type="ECO:0000313" key="32">
    <source>
        <dbReference type="Proteomes" id="UP000762676"/>
    </source>
</evidence>
<comment type="catalytic activity">
    <reaction evidence="23">
        <text>butanoyl-CoA + oxidized [electron-transfer flavoprotein] + H(+) = (2E)-butenoyl-CoA + reduced [electron-transfer flavoprotein]</text>
        <dbReference type="Rhea" id="RHEA:24004"/>
        <dbReference type="Rhea" id="RHEA-COMP:10685"/>
        <dbReference type="Rhea" id="RHEA-COMP:10686"/>
        <dbReference type="ChEBI" id="CHEBI:15378"/>
        <dbReference type="ChEBI" id="CHEBI:57332"/>
        <dbReference type="ChEBI" id="CHEBI:57371"/>
        <dbReference type="ChEBI" id="CHEBI:57692"/>
        <dbReference type="ChEBI" id="CHEBI:58307"/>
    </reaction>
    <physiologicalReaction direction="left-to-right" evidence="23">
        <dbReference type="Rhea" id="RHEA:24005"/>
    </physiologicalReaction>
</comment>
<dbReference type="InterPro" id="IPR009100">
    <property type="entry name" value="AcylCoA_DH/oxidase_NM_dom_sf"/>
</dbReference>
<feature type="domain" description="Acyl-CoA oxidase/dehydrogenase middle" evidence="29">
    <location>
        <begin position="179"/>
        <end position="274"/>
    </location>
</feature>
<evidence type="ECO:0000256" key="9">
    <source>
        <dbReference type="ARBA" id="ARBA00022832"/>
    </source>
</evidence>
<evidence type="ECO:0000256" key="18">
    <source>
        <dbReference type="ARBA" id="ARBA00041537"/>
    </source>
</evidence>
<sequence length="440" mass="48192">MSSILTKLNVGAKSWCRASHMLMSARLQWQTAATLSSKVEAASKTLFGSDNKDMSLRLPADFLSPEEQMMKDSVARLAAERIQPYVAEMDEQSAMREDVIKCLFENGLMGVEIPEEYGGTGSKFFMANIVIEELAKVDPAVSVFCDVQNTLINMLFVKLGNDQQKDKYLPRLATDTVGSFCLSEAESGSDAFALRTSAVKDGSDYVLNGTKIWITNAEHADVFLVMANADTSAGYKGITCFIVDRDMPGLSIGKKENKLGIRASSTCAVTLDNVRVPSSNILGEFGKGYKYAIEMLNGGRIGIAAQMLGLAQGCFNHAVAYTQERKQFGKRVFDFQGIQHQIAHAATQIALGRVMMCNAARRHEIGLPVVKEAAMVKYFAGEVATHVTSKSIEWMGGVGYTKDYPVEKYYRDCKVGTIYEGTSNIQLNTIAKCLEQEGLI</sequence>
<comment type="pathway">
    <text evidence="3">Lipid metabolism; mitochondrial fatty acid beta-oxidation.</text>
</comment>
<dbReference type="FunFam" id="2.40.110.10:FF:000001">
    <property type="entry name" value="Acyl-CoA dehydrogenase, mitochondrial"/>
    <property type="match status" value="1"/>
</dbReference>
<proteinExistence type="inferred from homology"/>
<dbReference type="GO" id="GO:0006631">
    <property type="term" value="P:fatty acid metabolic process"/>
    <property type="evidence" value="ECO:0007669"/>
    <property type="project" value="UniProtKB-KW"/>
</dbReference>
<dbReference type="PROSITE" id="PS00073">
    <property type="entry name" value="ACYL_COA_DH_2"/>
    <property type="match status" value="1"/>
</dbReference>
<evidence type="ECO:0000256" key="25">
    <source>
        <dbReference type="ARBA" id="ARBA00049552"/>
    </source>
</evidence>
<evidence type="ECO:0000256" key="16">
    <source>
        <dbReference type="ARBA" id="ARBA00039036"/>
    </source>
</evidence>
<dbReference type="InterPro" id="IPR013786">
    <property type="entry name" value="AcylCoA_DH/ox_N"/>
</dbReference>
<evidence type="ECO:0000256" key="7">
    <source>
        <dbReference type="ARBA" id="ARBA00022630"/>
    </source>
</evidence>
<dbReference type="Pfam" id="PF02771">
    <property type="entry name" value="Acyl-CoA_dh_N"/>
    <property type="match status" value="1"/>
</dbReference>
<dbReference type="PANTHER" id="PTHR43884">
    <property type="entry name" value="ACYL-COA DEHYDROGENASE"/>
    <property type="match status" value="1"/>
</dbReference>
<evidence type="ECO:0000256" key="20">
    <source>
        <dbReference type="ARBA" id="ARBA00048235"/>
    </source>
</evidence>
<dbReference type="SUPFAM" id="SSF56645">
    <property type="entry name" value="Acyl-CoA dehydrogenase NM domain-like"/>
    <property type="match status" value="1"/>
</dbReference>
<dbReference type="Pfam" id="PF00441">
    <property type="entry name" value="Acyl-CoA_dh_1"/>
    <property type="match status" value="1"/>
</dbReference>
<keyword evidence="6" id="KW-0597">Phosphoprotein</keyword>
<dbReference type="InterPro" id="IPR046373">
    <property type="entry name" value="Acyl-CoA_Oxase/DH_mid-dom_sf"/>
</dbReference>
<keyword evidence="14" id="KW-0496">Mitochondrion</keyword>
<dbReference type="Gene3D" id="1.20.140.10">
    <property type="entry name" value="Butyryl-CoA Dehydrogenase, subunit A, domain 3"/>
    <property type="match status" value="1"/>
</dbReference>
<comment type="catalytic activity">
    <reaction evidence="25">
        <text>(2S)-2-methylbutanoyl-CoA + oxidized [electron-transfer flavoprotein] + H(+) = (2E)-2-methylbut-2-enoyl-CoA + reduced [electron-transfer flavoprotein]</text>
        <dbReference type="Rhea" id="RHEA:48256"/>
        <dbReference type="Rhea" id="RHEA-COMP:10685"/>
        <dbReference type="Rhea" id="RHEA-COMP:10686"/>
        <dbReference type="ChEBI" id="CHEBI:15378"/>
        <dbReference type="ChEBI" id="CHEBI:57337"/>
        <dbReference type="ChEBI" id="CHEBI:57692"/>
        <dbReference type="ChEBI" id="CHEBI:58307"/>
        <dbReference type="ChEBI" id="CHEBI:88166"/>
    </reaction>
    <physiologicalReaction direction="left-to-right" evidence="25">
        <dbReference type="Rhea" id="RHEA:48257"/>
    </physiologicalReaction>
</comment>
<dbReference type="GO" id="GO:0003853">
    <property type="term" value="F:short-chain 2-methyl fatty acyl-CoA dehydrogenase activity"/>
    <property type="evidence" value="ECO:0007669"/>
    <property type="project" value="UniProtKB-EC"/>
</dbReference>
<comment type="catalytic activity">
    <reaction evidence="26">
        <text>2-methylpropanoyl-CoA + oxidized [electron-transfer flavoprotein] + H(+) = 2-methylpropenoyl-CoA + reduced [electron-transfer flavoprotein]</text>
        <dbReference type="Rhea" id="RHEA:44180"/>
        <dbReference type="Rhea" id="RHEA-COMP:10685"/>
        <dbReference type="Rhea" id="RHEA-COMP:10686"/>
        <dbReference type="ChEBI" id="CHEBI:15378"/>
        <dbReference type="ChEBI" id="CHEBI:57338"/>
        <dbReference type="ChEBI" id="CHEBI:57692"/>
        <dbReference type="ChEBI" id="CHEBI:58307"/>
        <dbReference type="ChEBI" id="CHEBI:62500"/>
    </reaction>
    <physiologicalReaction direction="left-to-right" evidence="26">
        <dbReference type="Rhea" id="RHEA:44181"/>
    </physiologicalReaction>
</comment>
<organism evidence="31 32">
    <name type="scientific">Elysia marginata</name>
    <dbReference type="NCBI Taxonomy" id="1093978"/>
    <lineage>
        <taxon>Eukaryota</taxon>
        <taxon>Metazoa</taxon>
        <taxon>Spiralia</taxon>
        <taxon>Lophotrochozoa</taxon>
        <taxon>Mollusca</taxon>
        <taxon>Gastropoda</taxon>
        <taxon>Heterobranchia</taxon>
        <taxon>Euthyneura</taxon>
        <taxon>Panpulmonata</taxon>
        <taxon>Sacoglossa</taxon>
        <taxon>Placobranchoidea</taxon>
        <taxon>Plakobranchidae</taxon>
        <taxon>Elysia</taxon>
    </lineage>
</organism>
<dbReference type="GO" id="GO:0046395">
    <property type="term" value="P:carboxylic acid catabolic process"/>
    <property type="evidence" value="ECO:0007669"/>
    <property type="project" value="UniProtKB-ARBA"/>
</dbReference>
<dbReference type="InterPro" id="IPR006091">
    <property type="entry name" value="Acyl-CoA_Oxase/DH_mid-dom"/>
</dbReference>
<comment type="subcellular location">
    <subcellularLocation>
        <location evidence="2">Mitochondrion matrix</location>
    </subcellularLocation>
</comment>
<evidence type="ECO:0000256" key="8">
    <source>
        <dbReference type="ARBA" id="ARBA00022827"/>
    </source>
</evidence>
<evidence type="ECO:0000256" key="27">
    <source>
        <dbReference type="RuleBase" id="RU362125"/>
    </source>
</evidence>
<keyword evidence="10" id="KW-0809">Transit peptide</keyword>
<evidence type="ECO:0000313" key="31">
    <source>
        <dbReference type="EMBL" id="GFS03300.1"/>
    </source>
</evidence>
<evidence type="ECO:0000256" key="17">
    <source>
        <dbReference type="ARBA" id="ARBA00039850"/>
    </source>
</evidence>
<keyword evidence="11" id="KW-0007">Acetylation</keyword>
<keyword evidence="32" id="KW-1185">Reference proteome</keyword>
<keyword evidence="8 27" id="KW-0274">FAD</keyword>
<dbReference type="AlphaFoldDB" id="A0AAV4HZU1"/>
<dbReference type="GO" id="GO:0005759">
    <property type="term" value="C:mitochondrial matrix"/>
    <property type="evidence" value="ECO:0007669"/>
    <property type="project" value="UniProtKB-SubCell"/>
</dbReference>
<evidence type="ECO:0000256" key="22">
    <source>
        <dbReference type="ARBA" id="ARBA00048592"/>
    </source>
</evidence>
<reference evidence="31 32" key="1">
    <citation type="journal article" date="2021" name="Elife">
        <title>Chloroplast acquisition without the gene transfer in kleptoplastic sea slugs, Plakobranchus ocellatus.</title>
        <authorList>
            <person name="Maeda T."/>
            <person name="Takahashi S."/>
            <person name="Yoshida T."/>
            <person name="Shimamura S."/>
            <person name="Takaki Y."/>
            <person name="Nagai Y."/>
            <person name="Toyoda A."/>
            <person name="Suzuki Y."/>
            <person name="Arimoto A."/>
            <person name="Ishii H."/>
            <person name="Satoh N."/>
            <person name="Nishiyama T."/>
            <person name="Hasebe M."/>
            <person name="Maruyama T."/>
            <person name="Minagawa J."/>
            <person name="Obokata J."/>
            <person name="Shigenobu S."/>
        </authorList>
    </citation>
    <scope>NUCLEOTIDE SEQUENCE [LARGE SCALE GENOMIC DNA]</scope>
</reference>
<keyword evidence="12 27" id="KW-0560">Oxidoreductase</keyword>
<dbReference type="EMBL" id="BMAT01012988">
    <property type="protein sequence ID" value="GFS03300.1"/>
    <property type="molecule type" value="Genomic_DNA"/>
</dbReference>
<evidence type="ECO:0000259" key="30">
    <source>
        <dbReference type="Pfam" id="PF02771"/>
    </source>
</evidence>
<name>A0AAV4HZU1_9GAST</name>
<comment type="catalytic activity">
    <reaction evidence="24">
        <text>hexanoyl-CoA + oxidized [electron-transfer flavoprotein] + H(+) = (2E)-hexenoyl-CoA + reduced [electron-transfer flavoprotein]</text>
        <dbReference type="Rhea" id="RHEA:43464"/>
        <dbReference type="Rhea" id="RHEA-COMP:10685"/>
        <dbReference type="Rhea" id="RHEA-COMP:10686"/>
        <dbReference type="ChEBI" id="CHEBI:15378"/>
        <dbReference type="ChEBI" id="CHEBI:57692"/>
        <dbReference type="ChEBI" id="CHEBI:58307"/>
        <dbReference type="ChEBI" id="CHEBI:62077"/>
        <dbReference type="ChEBI" id="CHEBI:62620"/>
    </reaction>
    <physiologicalReaction direction="left-to-right" evidence="24">
        <dbReference type="Rhea" id="RHEA:43465"/>
    </physiologicalReaction>
</comment>
<dbReference type="GO" id="GO:0050660">
    <property type="term" value="F:flavin adenine dinucleotide binding"/>
    <property type="evidence" value="ECO:0007669"/>
    <property type="project" value="InterPro"/>
</dbReference>
<dbReference type="FunFam" id="1.20.140.10:FF:000002">
    <property type="entry name" value="Acyl-CoA dehydrogenase short/branched chain"/>
    <property type="match status" value="1"/>
</dbReference>
<evidence type="ECO:0000259" key="28">
    <source>
        <dbReference type="Pfam" id="PF00441"/>
    </source>
</evidence>
<evidence type="ECO:0000256" key="13">
    <source>
        <dbReference type="ARBA" id="ARBA00023098"/>
    </source>
</evidence>
<evidence type="ECO:0000256" key="26">
    <source>
        <dbReference type="ARBA" id="ARBA00051903"/>
    </source>
</evidence>
<evidence type="ECO:0000256" key="6">
    <source>
        <dbReference type="ARBA" id="ARBA00022553"/>
    </source>
</evidence>
<dbReference type="InterPro" id="IPR009075">
    <property type="entry name" value="AcylCo_DH/oxidase_C"/>
</dbReference>
<dbReference type="FunFam" id="1.10.540.10:FF:000012">
    <property type="entry name" value="Acyl-CoA dehydrogenase short/branched chain"/>
    <property type="match status" value="1"/>
</dbReference>
<comment type="cofactor">
    <cofactor evidence="1 27">
        <name>FAD</name>
        <dbReference type="ChEBI" id="CHEBI:57692"/>
    </cofactor>
</comment>
<dbReference type="Pfam" id="PF02770">
    <property type="entry name" value="Acyl-CoA_dh_M"/>
    <property type="match status" value="1"/>
</dbReference>
<evidence type="ECO:0000256" key="10">
    <source>
        <dbReference type="ARBA" id="ARBA00022946"/>
    </source>
</evidence>
<gene>
    <name evidence="31" type="ORF">ElyMa_006467000</name>
</gene>
<protein>
    <recommendedName>
        <fullName evidence="17">Short/branched chain specific acyl-CoA dehydrogenase, mitochondrial</fullName>
        <ecNumber evidence="16">1.3.8.5</ecNumber>
    </recommendedName>
    <alternativeName>
        <fullName evidence="19">2-methyl branched chain acyl-CoA dehydrogenase</fullName>
    </alternativeName>
    <alternativeName>
        <fullName evidence="18">2-methylbutyryl-coenzyme A dehydrogenase</fullName>
    </alternativeName>
</protein>
<dbReference type="SUPFAM" id="SSF47203">
    <property type="entry name" value="Acyl-CoA dehydrogenase C-terminal domain-like"/>
    <property type="match status" value="1"/>
</dbReference>
<dbReference type="EC" id="1.3.8.5" evidence="16"/>
<evidence type="ECO:0000256" key="5">
    <source>
        <dbReference type="ARBA" id="ARBA00011881"/>
    </source>
</evidence>
<evidence type="ECO:0000256" key="19">
    <source>
        <dbReference type="ARBA" id="ARBA00042821"/>
    </source>
</evidence>
<dbReference type="InterPro" id="IPR006089">
    <property type="entry name" value="Acyl-CoA_DH_CS"/>
</dbReference>
<comment type="similarity">
    <text evidence="4 27">Belongs to the acyl-CoA dehydrogenase family.</text>
</comment>
<evidence type="ECO:0000256" key="1">
    <source>
        <dbReference type="ARBA" id="ARBA00001974"/>
    </source>
</evidence>
<dbReference type="Gene3D" id="2.40.110.10">
    <property type="entry name" value="Butyryl-CoA Dehydrogenase, subunit A, domain 2"/>
    <property type="match status" value="1"/>
</dbReference>
<comment type="catalytic activity">
    <reaction evidence="20">
        <text>2-methylbutanoyl-CoA + oxidized [electron-transfer flavoprotein] + H(+) = (2E)-2-methylbut-2-enoyl-CoA + reduced [electron-transfer flavoprotein]</text>
        <dbReference type="Rhea" id="RHEA:43780"/>
        <dbReference type="Rhea" id="RHEA-COMP:10685"/>
        <dbReference type="Rhea" id="RHEA-COMP:10686"/>
        <dbReference type="ChEBI" id="CHEBI:15378"/>
        <dbReference type="ChEBI" id="CHEBI:57336"/>
        <dbReference type="ChEBI" id="CHEBI:57337"/>
        <dbReference type="ChEBI" id="CHEBI:57692"/>
        <dbReference type="ChEBI" id="CHEBI:58307"/>
        <dbReference type="EC" id="1.3.8.5"/>
    </reaction>
    <physiologicalReaction direction="left-to-right" evidence="20">
        <dbReference type="Rhea" id="RHEA:43781"/>
    </physiologicalReaction>
</comment>
<dbReference type="PROSITE" id="PS00072">
    <property type="entry name" value="ACYL_COA_DH_1"/>
    <property type="match status" value="1"/>
</dbReference>
<dbReference type="Proteomes" id="UP000762676">
    <property type="component" value="Unassembled WGS sequence"/>
</dbReference>
<dbReference type="PANTHER" id="PTHR43884:SF1">
    <property type="entry name" value="SHORT_BRANCHED CHAIN SPECIFIC ACYL-COA DEHYDROGENASE, MITOCHONDRIAL"/>
    <property type="match status" value="1"/>
</dbReference>
<comment type="catalytic activity">
    <reaction evidence="21">
        <text>valproyl-CoA + oxidized [electron-transfer flavoprotein] + H(+) = (2E)-2-propylpent-2-enoyl-CoA + reduced [electron-transfer flavoprotein]</text>
        <dbReference type="Rhea" id="RHEA:65344"/>
        <dbReference type="Rhea" id="RHEA-COMP:10685"/>
        <dbReference type="Rhea" id="RHEA-COMP:10686"/>
        <dbReference type="ChEBI" id="CHEBI:15378"/>
        <dbReference type="ChEBI" id="CHEBI:57692"/>
        <dbReference type="ChEBI" id="CHEBI:58307"/>
        <dbReference type="ChEBI" id="CHEBI:156457"/>
        <dbReference type="ChEBI" id="CHEBI:156458"/>
    </reaction>
    <physiologicalReaction direction="left-to-right" evidence="21">
        <dbReference type="Rhea" id="RHEA:65345"/>
    </physiologicalReaction>
</comment>
<keyword evidence="9" id="KW-0276">Fatty acid metabolism</keyword>
<evidence type="ECO:0000256" key="4">
    <source>
        <dbReference type="ARBA" id="ARBA00009347"/>
    </source>
</evidence>
<dbReference type="InterPro" id="IPR037069">
    <property type="entry name" value="AcylCoA_DH/ox_N_sf"/>
</dbReference>
<comment type="pathway">
    <text evidence="15">Amino-acid degradation; L-isoleucine degradation.</text>
</comment>
<keyword evidence="7 27" id="KW-0285">Flavoprotein</keyword>
<evidence type="ECO:0000256" key="14">
    <source>
        <dbReference type="ARBA" id="ARBA00023128"/>
    </source>
</evidence>
<evidence type="ECO:0000256" key="11">
    <source>
        <dbReference type="ARBA" id="ARBA00022990"/>
    </source>
</evidence>
<comment type="subunit">
    <text evidence="5">Homotetramer.</text>
</comment>
<dbReference type="CDD" id="cd01158">
    <property type="entry name" value="SCAD_SBCAD"/>
    <property type="match status" value="1"/>
</dbReference>